<feature type="compositionally biased region" description="Low complexity" evidence="17">
    <location>
        <begin position="908"/>
        <end position="926"/>
    </location>
</feature>
<evidence type="ECO:0000256" key="9">
    <source>
        <dbReference type="ARBA" id="ARBA00022840"/>
    </source>
</evidence>
<dbReference type="GO" id="GO:0005886">
    <property type="term" value="C:plasma membrane"/>
    <property type="evidence" value="ECO:0007669"/>
    <property type="project" value="InterPro"/>
</dbReference>
<keyword evidence="10" id="KW-0460">Magnesium</keyword>
<feature type="domain" description="Guanylate cyclase" evidence="19">
    <location>
        <begin position="1"/>
        <end position="50"/>
    </location>
</feature>
<evidence type="ECO:0000256" key="13">
    <source>
        <dbReference type="ARBA" id="ARBA00023136"/>
    </source>
</evidence>
<evidence type="ECO:0000256" key="6">
    <source>
        <dbReference type="ARBA" id="ARBA00022723"/>
    </source>
</evidence>
<feature type="compositionally biased region" description="Polar residues" evidence="17">
    <location>
        <begin position="1197"/>
        <end position="1207"/>
    </location>
</feature>
<dbReference type="PANTHER" id="PTHR45627">
    <property type="entry name" value="ADENYLATE CYCLASE TYPE 1"/>
    <property type="match status" value="1"/>
</dbReference>
<dbReference type="Pfam" id="PF00211">
    <property type="entry name" value="Guanylate_cyc"/>
    <property type="match status" value="2"/>
</dbReference>
<feature type="compositionally biased region" description="Basic and acidic residues" evidence="17">
    <location>
        <begin position="1382"/>
        <end position="1393"/>
    </location>
</feature>
<feature type="transmembrane region" description="Helical" evidence="18">
    <location>
        <begin position="375"/>
        <end position="393"/>
    </location>
</feature>
<evidence type="ECO:0000313" key="20">
    <source>
        <dbReference type="EMBL" id="KAK3799282.1"/>
    </source>
</evidence>
<protein>
    <recommendedName>
        <fullName evidence="4">adenylate cyclase</fullName>
        <ecNumber evidence="4">4.6.1.1</ecNumber>
    </recommendedName>
</protein>
<feature type="region of interest" description="Disordered" evidence="17">
    <location>
        <begin position="901"/>
        <end position="961"/>
    </location>
</feature>
<evidence type="ECO:0000313" key="21">
    <source>
        <dbReference type="Proteomes" id="UP001283361"/>
    </source>
</evidence>
<feature type="compositionally biased region" description="Polar residues" evidence="17">
    <location>
        <begin position="1394"/>
        <end position="1406"/>
    </location>
</feature>
<dbReference type="PANTHER" id="PTHR45627:SF26">
    <property type="entry name" value="ADENYLATE CYCLASE TYPE 1"/>
    <property type="match status" value="1"/>
</dbReference>
<keyword evidence="21" id="KW-1185">Reference proteome</keyword>
<comment type="cofactor">
    <cofactor evidence="2">
        <name>Mg(2+)</name>
        <dbReference type="ChEBI" id="CHEBI:18420"/>
    </cofactor>
</comment>
<keyword evidence="5 18" id="KW-0812">Transmembrane</keyword>
<dbReference type="Proteomes" id="UP001283361">
    <property type="component" value="Unassembled WGS sequence"/>
</dbReference>
<comment type="catalytic activity">
    <reaction evidence="1">
        <text>ATP = 3',5'-cyclic AMP + diphosphate</text>
        <dbReference type="Rhea" id="RHEA:15389"/>
        <dbReference type="ChEBI" id="CHEBI:30616"/>
        <dbReference type="ChEBI" id="CHEBI:33019"/>
        <dbReference type="ChEBI" id="CHEBI:58165"/>
        <dbReference type="EC" id="4.6.1.1"/>
    </reaction>
</comment>
<accession>A0AAE1B485</accession>
<feature type="transmembrane region" description="Helical" evidence="18">
    <location>
        <begin position="327"/>
        <end position="355"/>
    </location>
</feature>
<keyword evidence="15 16" id="KW-0456">Lyase</keyword>
<evidence type="ECO:0000259" key="19">
    <source>
        <dbReference type="PROSITE" id="PS50125"/>
    </source>
</evidence>
<evidence type="ECO:0000256" key="18">
    <source>
        <dbReference type="SAM" id="Phobius"/>
    </source>
</evidence>
<feature type="transmembrane region" description="Helical" evidence="18">
    <location>
        <begin position="400"/>
        <end position="420"/>
    </location>
</feature>
<proteinExistence type="inferred from homology"/>
<dbReference type="InterPro" id="IPR009398">
    <property type="entry name" value="Adcy_conserved_dom"/>
</dbReference>
<evidence type="ECO:0000256" key="4">
    <source>
        <dbReference type="ARBA" id="ARBA00012201"/>
    </source>
</evidence>
<evidence type="ECO:0000256" key="10">
    <source>
        <dbReference type="ARBA" id="ARBA00022842"/>
    </source>
</evidence>
<dbReference type="InterPro" id="IPR029787">
    <property type="entry name" value="Nucleotide_cyclase"/>
</dbReference>
<dbReference type="InterPro" id="IPR001054">
    <property type="entry name" value="A/G_cyclase"/>
</dbReference>
<evidence type="ECO:0000256" key="15">
    <source>
        <dbReference type="ARBA" id="ARBA00023239"/>
    </source>
</evidence>
<feature type="transmembrane region" description="Helical" evidence="18">
    <location>
        <begin position="286"/>
        <end position="307"/>
    </location>
</feature>
<dbReference type="InterPro" id="IPR018297">
    <property type="entry name" value="A/G_cyclase_CS"/>
</dbReference>
<evidence type="ECO:0000256" key="5">
    <source>
        <dbReference type="ARBA" id="ARBA00022692"/>
    </source>
</evidence>
<feature type="compositionally biased region" description="Basic and acidic residues" evidence="17">
    <location>
        <begin position="1260"/>
        <end position="1270"/>
    </location>
</feature>
<keyword evidence="9" id="KW-0067">ATP-binding</keyword>
<reference evidence="20" key="1">
    <citation type="journal article" date="2023" name="G3 (Bethesda)">
        <title>A reference genome for the long-term kleptoplast-retaining sea slug Elysia crispata morphotype clarki.</title>
        <authorList>
            <person name="Eastman K.E."/>
            <person name="Pendleton A.L."/>
            <person name="Shaikh M.A."/>
            <person name="Suttiyut T."/>
            <person name="Ogas R."/>
            <person name="Tomko P."/>
            <person name="Gavelis G."/>
            <person name="Widhalm J.R."/>
            <person name="Wisecaver J.H."/>
        </authorList>
    </citation>
    <scope>NUCLEOTIDE SEQUENCE</scope>
    <source>
        <strain evidence="20">ECLA1</strain>
    </source>
</reference>
<feature type="compositionally biased region" description="Polar residues" evidence="17">
    <location>
        <begin position="825"/>
        <end position="843"/>
    </location>
</feature>
<organism evidence="20 21">
    <name type="scientific">Elysia crispata</name>
    <name type="common">lettuce slug</name>
    <dbReference type="NCBI Taxonomy" id="231223"/>
    <lineage>
        <taxon>Eukaryota</taxon>
        <taxon>Metazoa</taxon>
        <taxon>Spiralia</taxon>
        <taxon>Lophotrochozoa</taxon>
        <taxon>Mollusca</taxon>
        <taxon>Gastropoda</taxon>
        <taxon>Heterobranchia</taxon>
        <taxon>Euthyneura</taxon>
        <taxon>Panpulmonata</taxon>
        <taxon>Sacoglossa</taxon>
        <taxon>Placobranchoidea</taxon>
        <taxon>Plakobranchidae</taxon>
        <taxon>Elysia</taxon>
    </lineage>
</organism>
<evidence type="ECO:0000256" key="14">
    <source>
        <dbReference type="ARBA" id="ARBA00023180"/>
    </source>
</evidence>
<keyword evidence="11 18" id="KW-1133">Transmembrane helix</keyword>
<evidence type="ECO:0000256" key="7">
    <source>
        <dbReference type="ARBA" id="ARBA00022737"/>
    </source>
</evidence>
<dbReference type="GO" id="GO:0006171">
    <property type="term" value="P:cAMP biosynthetic process"/>
    <property type="evidence" value="ECO:0007669"/>
    <property type="project" value="UniProtKB-KW"/>
</dbReference>
<comment type="similarity">
    <text evidence="16">Belongs to the adenylyl cyclase class-4/guanylyl cyclase family.</text>
</comment>
<gene>
    <name evidence="20" type="ORF">RRG08_034078</name>
</gene>
<dbReference type="Gene3D" id="3.30.70.1230">
    <property type="entry name" value="Nucleotide cyclase"/>
    <property type="match status" value="2"/>
</dbReference>
<dbReference type="Pfam" id="PF06327">
    <property type="entry name" value="Adcy_cons_dom"/>
    <property type="match status" value="1"/>
</dbReference>
<comment type="caution">
    <text evidence="20">The sequence shown here is derived from an EMBL/GenBank/DDBJ whole genome shotgun (WGS) entry which is preliminary data.</text>
</comment>
<feature type="region of interest" description="Disordered" evidence="17">
    <location>
        <begin position="755"/>
        <end position="865"/>
    </location>
</feature>
<keyword evidence="8" id="KW-0547">Nucleotide-binding</keyword>
<feature type="domain" description="Guanylate cyclase" evidence="19">
    <location>
        <begin position="520"/>
        <end position="663"/>
    </location>
</feature>
<feature type="compositionally biased region" description="Low complexity" evidence="17">
    <location>
        <begin position="1563"/>
        <end position="1574"/>
    </location>
</feature>
<dbReference type="EC" id="4.6.1.1" evidence="4"/>
<feature type="compositionally biased region" description="Low complexity" evidence="17">
    <location>
        <begin position="846"/>
        <end position="856"/>
    </location>
</feature>
<dbReference type="SUPFAM" id="SSF55073">
    <property type="entry name" value="Nucleotide cyclase"/>
    <property type="match status" value="2"/>
</dbReference>
<feature type="region of interest" description="Disordered" evidence="17">
    <location>
        <begin position="1552"/>
        <end position="1586"/>
    </location>
</feature>
<keyword evidence="7" id="KW-0677">Repeat</keyword>
<feature type="compositionally biased region" description="Polar residues" evidence="17">
    <location>
        <begin position="1552"/>
        <end position="1562"/>
    </location>
</feature>
<dbReference type="PROSITE" id="PS50125">
    <property type="entry name" value="GUANYLATE_CYCLASE_2"/>
    <property type="match status" value="2"/>
</dbReference>
<keyword evidence="14" id="KW-0325">Glycoprotein</keyword>
<sequence length="1655" mass="183803">MDRSVCDQTGVKLNMRVGLHTGRVLCGVLGLKKWQYDVFSNDVKLANHMESGGIAGRVHITRATLNQLHGQYDVEPGNGGDRDAYIQKLGVETFFIKTKHPRKQHAVLLQREWTGMRPHKLSFKGVTNCVIRLMQSVKFNAEIPFSDVLSTSQSRDSMSTHHPPKLAKTMGTTIEEPERGNSISVQMSDSTHNMEKQSKAFRNRQEALESPGDRVHKYLAQALTARSIEREKSNNVNFFTLRFKNTDKEKGYQAAEDISFSFSLVCTLIMVVLIAAQQVIVLPRTLLLLMLFIMAFAWPSIMLIFILSIKLKCTNFDIRKSSNLRVFIATTTVMIPYAMVQINVLCCSGAGGLSILEFIRVLDNDHHLTCSDPSYITISGIVCFFLLALFVKVQPMLKVLFMVIIAIGHILVMEITHTSLFDRLDDALNPPLPTDINGILAFVMFLLGFSLQNREQEWTLRLDFLWKSQATEEKTGMLELQRQNSRILCNLLPEHVANHFLQLQTNNHMELYSQQYSKVAVFFASIPNFSDFYVELAANNQGVECLRVLNEIIADFDELLDLPYYHGVEKIKTIGSSYMAATGLKPTHLVKGREDSITFYLSMVVDFVMSMKEKLKNINENSYNNFELRVGINSGPVVAGVIGARKPQYDIWGNTVNVASRMESTGVSNKIQVTEEVYGVLKNIFTFECRGKVPVKGKGEMITYFLNERILPRDPTCILPPPSPPCTPHENMSTQFRSSDSISSAVATARTSFTSGFAASPDPAAHRTLQVPSGSIERRHNSTSLDRLHAQASTLERSRGNNGMALTPPATSTGSLNKKRHSAAESPNMSRNPLRKLSSSSLGQHAGASSTSGDAAANHRNKGPELPEVHFFNAKMQQQQNTSRPSSMQVQNDMFDSLKARHSRGEGTSSAVASPASPTSPKSTVSDGARAVKTMASPSASRHQIASGHSLRKVNSEPNCKPPAIPVNSNFSLYTRPNPPIYKCISPTTSVKPQLKVVTEYEVLEDPTMPNTDEEVASPIELPDPRAIFPMLSPCGDAGSKEDCYYAQLSHCSSRPPPPPPAPPMQFRHSVSHDNEEDNFVTGVYREPIDRCASTTPSQRSNASSEQTVIIHDDMSDLSTSPTKARPIRHIKEFYKGSKSPSFRESACASSPISPQGGGLVANIDGKTMSLLPASDDELPPPLPPRSAESLRKRFSSDLNGLNSSPSDDSRHDQNINGCKKKEYRKSYPSVPNSRAKYFSPPRQKRQTFNPNFVSDDEKDSVSSRPHSDHSSIVFLNPIELKPSKNAFIRQLPGREVRPDVLHYVFTSPCGTLDRFRSRSSDTINSIPHCPPTPKFPLVGPSESLTRLLQELTAEADSHFYDDDDDDDEDEDFIDELYPRREMYMPDERRHDSPSNNNVMKVTSQPPQSPPSDRTRARLLRKKFLAGRTDLKRGPAKNRKLITPSSSPSAAHQRASVINPYQIKRRQPYSCPPRHCRSLDYIASDLEDEASNYGSSSRYHPLVYQVPSSNGSQTSAMDDDILMNTSSSPKTRHAYLMPLIFGARAVMAPSSGKLSSQAEHTTSLSSLASSSSDLSHSDPHVHADSGSAAYESEYDNYRPGHVTSDGEDLYFCPGRISDVEEAESIDDVNVDDVTVSDNFSMDMPVPRFHKKTTQV</sequence>
<dbReference type="GO" id="GO:0035556">
    <property type="term" value="P:intracellular signal transduction"/>
    <property type="evidence" value="ECO:0007669"/>
    <property type="project" value="InterPro"/>
</dbReference>
<evidence type="ECO:0000256" key="16">
    <source>
        <dbReference type="RuleBase" id="RU000405"/>
    </source>
</evidence>
<dbReference type="PROSITE" id="PS00452">
    <property type="entry name" value="GUANYLATE_CYCLASE_1"/>
    <property type="match status" value="1"/>
</dbReference>
<feature type="region of interest" description="Disordered" evidence="17">
    <location>
        <begin position="1136"/>
        <end position="1270"/>
    </location>
</feature>
<evidence type="ECO:0000256" key="8">
    <source>
        <dbReference type="ARBA" id="ARBA00022741"/>
    </source>
</evidence>
<dbReference type="CDD" id="cd07302">
    <property type="entry name" value="CHD"/>
    <property type="match status" value="2"/>
</dbReference>
<keyword evidence="13 18" id="KW-0472">Membrane</keyword>
<dbReference type="GO" id="GO:0004016">
    <property type="term" value="F:adenylate cyclase activity"/>
    <property type="evidence" value="ECO:0007669"/>
    <property type="project" value="UniProtKB-EC"/>
</dbReference>
<evidence type="ECO:0000256" key="3">
    <source>
        <dbReference type="ARBA" id="ARBA00004141"/>
    </source>
</evidence>
<feature type="transmembrane region" description="Helical" evidence="18">
    <location>
        <begin position="258"/>
        <end position="280"/>
    </location>
</feature>
<name>A0AAE1B485_9GAST</name>
<evidence type="ECO:0000256" key="17">
    <source>
        <dbReference type="SAM" id="MobiDB-lite"/>
    </source>
</evidence>
<feature type="compositionally biased region" description="Polar residues" evidence="17">
    <location>
        <begin position="1139"/>
        <end position="1154"/>
    </location>
</feature>
<dbReference type="EMBL" id="JAWDGP010000589">
    <property type="protein sequence ID" value="KAK3799282.1"/>
    <property type="molecule type" value="Genomic_DNA"/>
</dbReference>
<comment type="subcellular location">
    <subcellularLocation>
        <location evidence="3">Membrane</location>
        <topology evidence="3">Multi-pass membrane protein</topology>
    </subcellularLocation>
</comment>
<evidence type="ECO:0000256" key="11">
    <source>
        <dbReference type="ARBA" id="ARBA00022989"/>
    </source>
</evidence>
<feature type="region of interest" description="Disordered" evidence="17">
    <location>
        <begin position="1382"/>
        <end position="1415"/>
    </location>
</feature>
<evidence type="ECO:0000256" key="2">
    <source>
        <dbReference type="ARBA" id="ARBA00001946"/>
    </source>
</evidence>
<dbReference type="GO" id="GO:0046872">
    <property type="term" value="F:metal ion binding"/>
    <property type="evidence" value="ECO:0007669"/>
    <property type="project" value="UniProtKB-KW"/>
</dbReference>
<dbReference type="GO" id="GO:0005524">
    <property type="term" value="F:ATP binding"/>
    <property type="evidence" value="ECO:0007669"/>
    <property type="project" value="UniProtKB-KW"/>
</dbReference>
<dbReference type="GO" id="GO:0007189">
    <property type="term" value="P:adenylate cyclase-activating G protein-coupled receptor signaling pathway"/>
    <property type="evidence" value="ECO:0007669"/>
    <property type="project" value="TreeGrafter"/>
</dbReference>
<dbReference type="FunFam" id="3.30.70.1230:FF:000001">
    <property type="entry name" value="Adenylate cyclase"/>
    <property type="match status" value="1"/>
</dbReference>
<keyword evidence="12" id="KW-0115">cAMP biosynthesis</keyword>
<keyword evidence="6" id="KW-0479">Metal-binding</keyword>
<dbReference type="SMART" id="SM00044">
    <property type="entry name" value="CYCc"/>
    <property type="match status" value="1"/>
</dbReference>
<evidence type="ECO:0000256" key="1">
    <source>
        <dbReference type="ARBA" id="ARBA00001593"/>
    </source>
</evidence>
<evidence type="ECO:0000256" key="12">
    <source>
        <dbReference type="ARBA" id="ARBA00022998"/>
    </source>
</evidence>